<accession>A0ABR9ZP10</accession>
<dbReference type="PANTHER" id="PTHR43278">
    <property type="entry name" value="NAD(P)H-DEPENDENT FMN-CONTAINING OXIDOREDUCTASE YWQN-RELATED"/>
    <property type="match status" value="1"/>
</dbReference>
<evidence type="ECO:0000256" key="1">
    <source>
        <dbReference type="ARBA" id="ARBA00022630"/>
    </source>
</evidence>
<proteinExistence type="predicted"/>
<dbReference type="Proteomes" id="UP000614200">
    <property type="component" value="Unassembled WGS sequence"/>
</dbReference>
<name>A0ABR9ZP10_9FIRM</name>
<dbReference type="PANTHER" id="PTHR43278:SF4">
    <property type="entry name" value="NAD(P)H-DEPENDENT FMN-CONTAINING OXIDOREDUCTASE YWQN-RELATED"/>
    <property type="match status" value="1"/>
</dbReference>
<dbReference type="EMBL" id="JADKNH010000002">
    <property type="protein sequence ID" value="MBF4692154.1"/>
    <property type="molecule type" value="Genomic_DNA"/>
</dbReference>
<reference evidence="4 5" key="1">
    <citation type="submission" date="2020-11" db="EMBL/GenBank/DDBJ databases">
        <title>Fusibacter basophilias sp. nov.</title>
        <authorList>
            <person name="Qiu D."/>
        </authorList>
    </citation>
    <scope>NUCLEOTIDE SEQUENCE [LARGE SCALE GENOMIC DNA]</scope>
    <source>
        <strain evidence="4 5">Q10-2</strain>
    </source>
</reference>
<dbReference type="InterPro" id="IPR005025">
    <property type="entry name" value="FMN_Rdtase-like_dom"/>
</dbReference>
<organism evidence="4 5">
    <name type="scientific">Fusibacter ferrireducens</name>
    <dbReference type="NCBI Taxonomy" id="2785058"/>
    <lineage>
        <taxon>Bacteria</taxon>
        <taxon>Bacillati</taxon>
        <taxon>Bacillota</taxon>
        <taxon>Clostridia</taxon>
        <taxon>Eubacteriales</taxon>
        <taxon>Eubacteriales Family XII. Incertae Sedis</taxon>
        <taxon>Fusibacter</taxon>
    </lineage>
</organism>
<dbReference type="InterPro" id="IPR051796">
    <property type="entry name" value="ISF_SsuE-like"/>
</dbReference>
<evidence type="ECO:0000256" key="2">
    <source>
        <dbReference type="ARBA" id="ARBA00022643"/>
    </source>
</evidence>
<dbReference type="Gene3D" id="3.40.50.360">
    <property type="match status" value="1"/>
</dbReference>
<feature type="domain" description="NADPH-dependent FMN reductase-like" evidence="3">
    <location>
        <begin position="1"/>
        <end position="127"/>
    </location>
</feature>
<dbReference type="InterPro" id="IPR029039">
    <property type="entry name" value="Flavoprotein-like_sf"/>
</dbReference>
<keyword evidence="5" id="KW-1185">Reference proteome</keyword>
<gene>
    <name evidence="4" type="ORF">ISU02_03450</name>
</gene>
<keyword evidence="2" id="KW-0288">FMN</keyword>
<comment type="caution">
    <text evidence="4">The sequence shown here is derived from an EMBL/GenBank/DDBJ whole genome shotgun (WGS) entry which is preliminary data.</text>
</comment>
<evidence type="ECO:0000313" key="4">
    <source>
        <dbReference type="EMBL" id="MBF4692154.1"/>
    </source>
</evidence>
<dbReference type="RefSeq" id="WP_194700396.1">
    <property type="nucleotide sequence ID" value="NZ_JADKNH010000002.1"/>
</dbReference>
<sequence>MKALCIIGSPRKKGCTEKIVSAMAKGMSEKGIETKIIFISDLNIKYCIGCMKCLSTQRCVLSDDVGGLMNELMDSDIILVASPSYWGDITGQLKVFIDRNTPYGKSCDNGSCVPPNKVGIAVALRAGESKDENQHILGTLNNYYRHLNIRPIDSYTVEGVTEREDLKEEHIQAAYELGLRVPLLI</sequence>
<evidence type="ECO:0000259" key="3">
    <source>
        <dbReference type="Pfam" id="PF03358"/>
    </source>
</evidence>
<protein>
    <submittedName>
        <fullName evidence="4">Flavodoxin family protein</fullName>
    </submittedName>
</protein>
<dbReference type="Pfam" id="PF03358">
    <property type="entry name" value="FMN_red"/>
    <property type="match status" value="1"/>
</dbReference>
<evidence type="ECO:0000313" key="5">
    <source>
        <dbReference type="Proteomes" id="UP000614200"/>
    </source>
</evidence>
<dbReference type="SUPFAM" id="SSF52218">
    <property type="entry name" value="Flavoproteins"/>
    <property type="match status" value="1"/>
</dbReference>
<keyword evidence="1" id="KW-0285">Flavoprotein</keyword>